<proteinExistence type="predicted"/>
<sequence>MDLLNHTTNKHLRANACMHGLGPRMFANARERFVSGSMAKG</sequence>
<organism evidence="1 2">
    <name type="scientific">Usitatibacter palustris</name>
    <dbReference type="NCBI Taxonomy" id="2732487"/>
    <lineage>
        <taxon>Bacteria</taxon>
        <taxon>Pseudomonadati</taxon>
        <taxon>Pseudomonadota</taxon>
        <taxon>Betaproteobacteria</taxon>
        <taxon>Nitrosomonadales</taxon>
        <taxon>Usitatibacteraceae</taxon>
        <taxon>Usitatibacter</taxon>
    </lineage>
</organism>
<protein>
    <submittedName>
        <fullName evidence="1">Uncharacterized protein</fullName>
    </submittedName>
</protein>
<evidence type="ECO:0000313" key="2">
    <source>
        <dbReference type="Proteomes" id="UP000503096"/>
    </source>
</evidence>
<gene>
    <name evidence="1" type="ORF">DSM104440_02737</name>
</gene>
<dbReference type="EMBL" id="CP053073">
    <property type="protein sequence ID" value="QJR15910.1"/>
    <property type="molecule type" value="Genomic_DNA"/>
</dbReference>
<name>A0A6M4H8I7_9PROT</name>
<dbReference type="KEGG" id="upl:DSM104440_02737"/>
<dbReference type="Proteomes" id="UP000503096">
    <property type="component" value="Chromosome"/>
</dbReference>
<dbReference type="InParanoid" id="A0A6M4H8I7"/>
<keyword evidence="2" id="KW-1185">Reference proteome</keyword>
<dbReference type="RefSeq" id="WP_281356986.1">
    <property type="nucleotide sequence ID" value="NZ_CP053073.1"/>
</dbReference>
<reference evidence="1 2" key="1">
    <citation type="submission" date="2020-04" db="EMBL/GenBank/DDBJ databases">
        <title>Usitatibacter rugosus gen. nov., sp. nov. and Usitatibacter palustris sp. nov., novel members of Usitatibacteraceae fam. nov. within the order Nitrosomonadales isolated from soil.</title>
        <authorList>
            <person name="Huber K.J."/>
            <person name="Neumann-Schaal M."/>
            <person name="Geppert A."/>
            <person name="Luckner M."/>
            <person name="Wanner G."/>
            <person name="Overmann J."/>
        </authorList>
    </citation>
    <scope>NUCLEOTIDE SEQUENCE [LARGE SCALE GENOMIC DNA]</scope>
    <source>
        <strain evidence="1 2">Swamp67</strain>
    </source>
</reference>
<evidence type="ECO:0000313" key="1">
    <source>
        <dbReference type="EMBL" id="QJR15910.1"/>
    </source>
</evidence>
<accession>A0A6M4H8I7</accession>
<dbReference type="AlphaFoldDB" id="A0A6M4H8I7"/>